<name>A0A8B7YP71_ACAPL</name>
<dbReference type="GO" id="GO:0016556">
    <property type="term" value="P:mRNA modification"/>
    <property type="evidence" value="ECO:0007669"/>
    <property type="project" value="InterPro"/>
</dbReference>
<dbReference type="OMA" id="CKYANTH"/>
<feature type="compositionally biased region" description="Basic and acidic residues" evidence="1">
    <location>
        <begin position="1338"/>
        <end position="1350"/>
    </location>
</feature>
<feature type="compositionally biased region" description="Polar residues" evidence="1">
    <location>
        <begin position="44"/>
        <end position="67"/>
    </location>
</feature>
<evidence type="ECO:0000256" key="1">
    <source>
        <dbReference type="SAM" id="MobiDB-lite"/>
    </source>
</evidence>
<gene>
    <name evidence="3" type="primary">LOC110981644</name>
</gene>
<protein>
    <submittedName>
        <fullName evidence="3">Zinc finger CCCH domain-containing protein 13-like isoform X1</fullName>
    </submittedName>
</protein>
<feature type="compositionally biased region" description="Basic and acidic residues" evidence="1">
    <location>
        <begin position="886"/>
        <end position="902"/>
    </location>
</feature>
<dbReference type="InterPro" id="IPR040427">
    <property type="entry name" value="Flacc"/>
</dbReference>
<accession>A0A8B7YP71</accession>
<feature type="compositionally biased region" description="Basic and acidic residues" evidence="1">
    <location>
        <begin position="1241"/>
        <end position="1279"/>
    </location>
</feature>
<feature type="compositionally biased region" description="Basic and acidic residues" evidence="1">
    <location>
        <begin position="69"/>
        <end position="103"/>
    </location>
</feature>
<feature type="compositionally biased region" description="Basic and acidic residues" evidence="1">
    <location>
        <begin position="1078"/>
        <end position="1099"/>
    </location>
</feature>
<feature type="compositionally biased region" description="Basic and acidic residues" evidence="1">
    <location>
        <begin position="1388"/>
        <end position="1404"/>
    </location>
</feature>
<feature type="compositionally biased region" description="Basic and acidic residues" evidence="1">
    <location>
        <begin position="207"/>
        <end position="222"/>
    </location>
</feature>
<feature type="compositionally biased region" description="Basic and acidic residues" evidence="1">
    <location>
        <begin position="577"/>
        <end position="587"/>
    </location>
</feature>
<feature type="compositionally biased region" description="Basic and acidic residues" evidence="1">
    <location>
        <begin position="922"/>
        <end position="958"/>
    </location>
</feature>
<sequence length="1591" mass="178522">MRRKVKVDSTKAVPDSTESRRPSVFERLGPGSSRESARDGSRGEQGTWTQDGNSSFASTSRFLQGQRTKAYDDRSPDAEPVDLRHRVESKRAERERERDRDRSPSSSLSPPLKDKMKYKAHRAKDTSSDRKPKGHDLSGSKVMKQEATPSPEISDADDWGGIDGIPAADDDMWDDDEASLDYRQALTLEMKRQQIQRELQQMEEEENQAREQAEHILQKEVSDDNGGGSYRTSHSPSPVRKKHTKKKKGRNKADKRHSPTPVEQSPPKAYVGKKRKRGKSEETMKQDYNESAEYLPKKKGAGSSHSPRGGKPAAAAAYHTRTPSPQANQPDEVATPQKYKGKTEMRKKSRDRDMAKRSRSFSGNRSSDEEALSVRRKPGHSPTPPAQYRKTSKRPRSPSQLRSNSPMKRKPKHYETPPQRTTKRPPSPPSPVLSGSLPSRERSTSSSAHSESPRRVTGKRPRYQSPSPTRQTVQPSPQPRDRRGLPKSPSVRSPPSGRTGVKKQLQRSLSPSGSHRSYSPTSKRRSPSPRAVRRKSPSPTRKQPASLLRSSSNSRDNRTKKFSDRQGSDYQSQTGHPSDKYLPRGESRNNPPPADFQLHPRQRSDPRTDPRADTRGQPKTDSRGYQRGDARDDPRCGPRGDPRGVLRGDRGDTRKDSRGDLRSDLRADLRGDPRSDLRIDPRSDLRGDPGGNRRADLRGDVRGDTRGNSRADLRGDHRGDPKDTREDPRGDIRAALRGDSRGGVRADLRVDPRADSIADPRDLRRDIRPEPRGDSRFRVDPRADPRLDFRPESRRDLRDDRRADLRLDPRVDPRAEHRLDPRADIRSNQRVESRMDSRDSRGREQQERESRRDEWERNRIGGRKEMENIAGRDQRLARNRTQSSQDRQRDVTQRSESLDNRKMPKGSPSPMSRGRGTNIGRGPERELVVERRGRRPERGRGQTKGREPPLQKSDRGSDPGRVAQRGRETDRSRDKGKAIENEKGLDRDRLQEKGREPPRVRDGDPQRGSERGRDTRRGGRRAGPDRGRAQAKEGLARQVGRSFEESRRSRDSSTDSRKMDKQRGMEQQKGTHSGGRADGLKREGSRDGREDLRSRRGDSKGSSSSQKEKPIDQDRRQRLERSSERTGGGRDLPKHGQSPGRGGTSDSPAKVSSRDDLCHSQEKSYHDRDQDVRTAAPPEAKAIEATSKASTQDSKESTPLKEGSLGRPTEEVFSDWSEGGSDDLLNQSPPIEEQKSLPGLEDFKQDLSLEQSRRDRQRSEKQEKRSDDREKQEGTEGRSLRSLSYGSSSSRYSSVSSDFPGQGGSGGSLDQGTSLPKTAVDQEDLNSTSSPKIPCLPMEEKVSRDRDSQDKNSSIPPSREASVKQEHSASSDMYEVISDDEFDDILEDGNRDVSKQEEDAKPQEDTQADLTAVDWSSLMSQSSAIQTQSQTSEVSGSVLDKFRPGQVLARVGVSRALAGPELMREVEQLCLQAAEEEGSSIQTPLFENQLGAFNASAQRKLRQRKQLLTDIGPCRRALCARRDVMIRKQLGKVDKPEPDQVFSTSLLDAELFKINVQLFRAGKKGSQAPDLSVSRVSAPHSERSSPIAVCT</sequence>
<dbReference type="PANTHER" id="PTHR38563">
    <property type="entry name" value="FL(2)D-ASSOCIATED COMPLEX COMPONENT"/>
    <property type="match status" value="1"/>
</dbReference>
<feature type="region of interest" description="Disordered" evidence="1">
    <location>
        <begin position="1"/>
        <end position="176"/>
    </location>
</feature>
<dbReference type="KEGG" id="aplc:110981644"/>
<feature type="compositionally biased region" description="Basic and acidic residues" evidence="1">
    <location>
        <begin position="1042"/>
        <end position="1066"/>
    </location>
</feature>
<feature type="compositionally biased region" description="Polar residues" evidence="1">
    <location>
        <begin position="506"/>
        <end position="515"/>
    </location>
</feature>
<feature type="compositionally biased region" description="Basic and acidic residues" evidence="1">
    <location>
        <begin position="1106"/>
        <end position="1134"/>
    </location>
</feature>
<feature type="compositionally biased region" description="Basic and acidic residues" evidence="1">
    <location>
        <begin position="112"/>
        <end position="138"/>
    </location>
</feature>
<feature type="compositionally biased region" description="Low complexity" evidence="1">
    <location>
        <begin position="1280"/>
        <end position="1300"/>
    </location>
</feature>
<dbReference type="GeneID" id="110981644"/>
<dbReference type="PANTHER" id="PTHR38563:SF1">
    <property type="entry name" value="FL(2)D-ASSOCIATED COMPLEX COMPONENT"/>
    <property type="match status" value="1"/>
</dbReference>
<feature type="compositionally biased region" description="Basic and acidic residues" evidence="1">
    <location>
        <begin position="965"/>
        <end position="1035"/>
    </location>
</feature>
<feature type="compositionally biased region" description="Basic residues" evidence="1">
    <location>
        <begin position="522"/>
        <end position="536"/>
    </location>
</feature>
<dbReference type="Proteomes" id="UP000694845">
    <property type="component" value="Unplaced"/>
</dbReference>
<dbReference type="OrthoDB" id="6022762at2759"/>
<dbReference type="GO" id="GO:0036396">
    <property type="term" value="C:RNA N6-methyladenosine methyltransferase complex"/>
    <property type="evidence" value="ECO:0007669"/>
    <property type="project" value="InterPro"/>
</dbReference>
<feature type="compositionally biased region" description="Polar residues" evidence="1">
    <location>
        <begin position="397"/>
        <end position="406"/>
    </location>
</feature>
<feature type="compositionally biased region" description="Basic and acidic residues" evidence="1">
    <location>
        <begin position="1152"/>
        <end position="1172"/>
    </location>
</feature>
<feature type="compositionally biased region" description="Basic residues" evidence="1">
    <location>
        <begin position="239"/>
        <end position="255"/>
    </location>
</feature>
<evidence type="ECO:0000313" key="3">
    <source>
        <dbReference type="RefSeq" id="XP_022095068.1"/>
    </source>
</evidence>
<organism evidence="2 3">
    <name type="scientific">Acanthaster planci</name>
    <name type="common">Crown-of-thorns starfish</name>
    <dbReference type="NCBI Taxonomy" id="133434"/>
    <lineage>
        <taxon>Eukaryota</taxon>
        <taxon>Metazoa</taxon>
        <taxon>Echinodermata</taxon>
        <taxon>Eleutherozoa</taxon>
        <taxon>Asterozoa</taxon>
        <taxon>Asteroidea</taxon>
        <taxon>Valvatacea</taxon>
        <taxon>Valvatida</taxon>
        <taxon>Acanthasteridae</taxon>
        <taxon>Acanthaster</taxon>
    </lineage>
</organism>
<evidence type="ECO:0000313" key="2">
    <source>
        <dbReference type="Proteomes" id="UP000694845"/>
    </source>
</evidence>
<dbReference type="RefSeq" id="XP_022095068.1">
    <property type="nucleotide sequence ID" value="XM_022239376.1"/>
</dbReference>
<feature type="compositionally biased region" description="Acidic residues" evidence="1">
    <location>
        <begin position="1377"/>
        <end position="1387"/>
    </location>
</feature>
<feature type="compositionally biased region" description="Basic and acidic residues" evidence="1">
    <location>
        <begin position="602"/>
        <end position="876"/>
    </location>
</feature>
<proteinExistence type="predicted"/>
<feature type="region of interest" description="Disordered" evidence="1">
    <location>
        <begin position="1567"/>
        <end position="1591"/>
    </location>
</feature>
<feature type="compositionally biased region" description="Basic and acidic residues" evidence="1">
    <location>
        <begin position="341"/>
        <end position="356"/>
    </location>
</feature>
<reference evidence="3" key="1">
    <citation type="submission" date="2025-08" db="UniProtKB">
        <authorList>
            <consortium name="RefSeq"/>
        </authorList>
    </citation>
    <scope>IDENTIFICATION</scope>
</reference>
<keyword evidence="2" id="KW-1185">Reference proteome</keyword>
<feature type="compositionally biased region" description="Low complexity" evidence="1">
    <location>
        <begin position="432"/>
        <end position="450"/>
    </location>
</feature>
<feature type="region of interest" description="Disordered" evidence="1">
    <location>
        <begin position="197"/>
        <end position="1407"/>
    </location>
</feature>
<feature type="compositionally biased region" description="Basic and acidic residues" evidence="1">
    <location>
        <begin position="279"/>
        <end position="288"/>
    </location>
</feature>
<feature type="compositionally biased region" description="Polar residues" evidence="1">
    <location>
        <begin position="464"/>
        <end position="475"/>
    </location>
</feature>
<feature type="compositionally biased region" description="Basic and acidic residues" evidence="1">
    <location>
        <begin position="555"/>
        <end position="567"/>
    </location>
</feature>